<sequence length="40" mass="4597">CKHASTTCLITSSHHRMHRSNKHQPTLRLPILNFGIDLMT</sequence>
<organism evidence="1 2">
    <name type="scientific">Trifolium medium</name>
    <dbReference type="NCBI Taxonomy" id="97028"/>
    <lineage>
        <taxon>Eukaryota</taxon>
        <taxon>Viridiplantae</taxon>
        <taxon>Streptophyta</taxon>
        <taxon>Embryophyta</taxon>
        <taxon>Tracheophyta</taxon>
        <taxon>Spermatophyta</taxon>
        <taxon>Magnoliopsida</taxon>
        <taxon>eudicotyledons</taxon>
        <taxon>Gunneridae</taxon>
        <taxon>Pentapetalae</taxon>
        <taxon>rosids</taxon>
        <taxon>fabids</taxon>
        <taxon>Fabales</taxon>
        <taxon>Fabaceae</taxon>
        <taxon>Papilionoideae</taxon>
        <taxon>50 kb inversion clade</taxon>
        <taxon>NPAAA clade</taxon>
        <taxon>Hologalegina</taxon>
        <taxon>IRL clade</taxon>
        <taxon>Trifolieae</taxon>
        <taxon>Trifolium</taxon>
    </lineage>
</organism>
<dbReference type="AlphaFoldDB" id="A0A392UK54"/>
<accession>A0A392UK54</accession>
<feature type="non-terminal residue" evidence="1">
    <location>
        <position position="1"/>
    </location>
</feature>
<reference evidence="1 2" key="1">
    <citation type="journal article" date="2018" name="Front. Plant Sci.">
        <title>Red Clover (Trifolium pratense) and Zigzag Clover (T. medium) - A Picture of Genomic Similarities and Differences.</title>
        <authorList>
            <person name="Dluhosova J."/>
            <person name="Istvanek J."/>
            <person name="Nedelnik J."/>
            <person name="Repkova J."/>
        </authorList>
    </citation>
    <scope>NUCLEOTIDE SEQUENCE [LARGE SCALE GENOMIC DNA]</scope>
    <source>
        <strain evidence="2">cv. 10/8</strain>
        <tissue evidence="1">Leaf</tissue>
    </source>
</reference>
<evidence type="ECO:0000313" key="2">
    <source>
        <dbReference type="Proteomes" id="UP000265520"/>
    </source>
</evidence>
<proteinExistence type="predicted"/>
<evidence type="ECO:0000313" key="1">
    <source>
        <dbReference type="EMBL" id="MCI73268.1"/>
    </source>
</evidence>
<dbReference type="EMBL" id="LXQA010834779">
    <property type="protein sequence ID" value="MCI73268.1"/>
    <property type="molecule type" value="Genomic_DNA"/>
</dbReference>
<name>A0A392UK54_9FABA</name>
<keyword evidence="2" id="KW-1185">Reference proteome</keyword>
<dbReference type="Proteomes" id="UP000265520">
    <property type="component" value="Unassembled WGS sequence"/>
</dbReference>
<comment type="caution">
    <text evidence="1">The sequence shown here is derived from an EMBL/GenBank/DDBJ whole genome shotgun (WGS) entry which is preliminary data.</text>
</comment>
<protein>
    <submittedName>
        <fullName evidence="1">Uncharacterized protein</fullName>
    </submittedName>
</protein>